<feature type="compositionally biased region" description="Basic and acidic residues" evidence="2">
    <location>
        <begin position="183"/>
        <end position="197"/>
    </location>
</feature>
<organism evidence="4 5">
    <name type="scientific">Plasmodium chabaudi adami</name>
    <dbReference type="NCBI Taxonomy" id="5826"/>
    <lineage>
        <taxon>Eukaryota</taxon>
        <taxon>Sar</taxon>
        <taxon>Alveolata</taxon>
        <taxon>Apicomplexa</taxon>
        <taxon>Aconoidasida</taxon>
        <taxon>Haemosporida</taxon>
        <taxon>Plasmodiidae</taxon>
        <taxon>Plasmodium</taxon>
        <taxon>Plasmodium (Vinckeia)</taxon>
    </lineage>
</organism>
<feature type="coiled-coil region" evidence="1">
    <location>
        <begin position="634"/>
        <end position="661"/>
    </location>
</feature>
<dbReference type="AlphaFoldDB" id="A0A1C6XAL9"/>
<keyword evidence="1" id="KW-0175">Coiled coil</keyword>
<feature type="chain" id="PRO_5013017761" evidence="3">
    <location>
        <begin position="16"/>
        <end position="698"/>
    </location>
</feature>
<feature type="compositionally biased region" description="Basic and acidic residues" evidence="2">
    <location>
        <begin position="549"/>
        <end position="559"/>
    </location>
</feature>
<feature type="compositionally biased region" description="Acidic residues" evidence="2">
    <location>
        <begin position="406"/>
        <end position="437"/>
    </location>
</feature>
<evidence type="ECO:0000256" key="1">
    <source>
        <dbReference type="SAM" id="Coils"/>
    </source>
</evidence>
<evidence type="ECO:0000256" key="3">
    <source>
        <dbReference type="SAM" id="SignalP"/>
    </source>
</evidence>
<feature type="compositionally biased region" description="Polar residues" evidence="2">
    <location>
        <begin position="501"/>
        <end position="512"/>
    </location>
</feature>
<sequence>MYYYFFLLFALCANGLLRNKGPANFVSNNDEAIGNWKDMDAFGMSQNGTLYLNSDSNLNETSSESFLENCNINSCVDINHENSNPINNQQIDHPNNSNHNSNHNNDHSNDNNNNLKVEQSNGINNNLLKAEINKHNLSNKLDDNVTHVNSVNTTMEKNENLKKNTEGAINIMHTQKENLQNVKKGEIKSNNKNKDNDSADDEMDDEKDDENLDSSVEDEYKDSEDDDADEDMEDDENENENEKSYKKVAADNNKGTEINASNNTKETEISAGDNPEKMIAISEAGSNHQAPKFQIHNEKDKIKTINERFENGNKPINEFDITNDNKMGNTSSREVGNEVNNALGRSNIQKNFHEIQNNQNGSQHGAKLQGEKVENKMLGDKKLDDKKLDDKKLDDKKLDDKKLDDEKLDDEKLDDEKLDDEKLDDDDLDDENLDEEKLDGKKKKKNVEDDDSEMDQENDEEDEGDEDEPIVDDNIENKETNNENKSSISKEIKNINESTKNEQVTDANQKTVLNEDNKNYNETDANCSKIVSDKVENTILQTTKIDQDIHEVKEREENTKPSLNASENHDTKPEQNYESNMFTIDKKMHNKLNNIDGILRGLNDKLRHHKDLKNLELKLKFEAMGRIQKYKMYNEVIQKAIETLAQRLAKVNDDLNKLKEVSSISLQKYMNETGYGLESLNFPQSDLDPKKEKPKTTA</sequence>
<feature type="compositionally biased region" description="Polar residues" evidence="2">
    <location>
        <begin position="81"/>
        <end position="94"/>
    </location>
</feature>
<dbReference type="EMBL" id="LT608183">
    <property type="protein sequence ID" value="SCM00653.1"/>
    <property type="molecule type" value="Genomic_DNA"/>
</dbReference>
<feature type="region of interest" description="Disordered" evidence="2">
    <location>
        <begin position="81"/>
        <end position="119"/>
    </location>
</feature>
<dbReference type="Proteomes" id="UP000507536">
    <property type="component" value="Chromosome 3"/>
</dbReference>
<feature type="compositionally biased region" description="Polar residues" evidence="2">
    <location>
        <begin position="253"/>
        <end position="264"/>
    </location>
</feature>
<feature type="compositionally biased region" description="Acidic residues" evidence="2">
    <location>
        <begin position="448"/>
        <end position="474"/>
    </location>
</feature>
<feature type="region of interest" description="Disordered" evidence="2">
    <location>
        <begin position="549"/>
        <end position="575"/>
    </location>
</feature>
<evidence type="ECO:0000313" key="5">
    <source>
        <dbReference type="Proteomes" id="UP000507536"/>
    </source>
</evidence>
<feature type="region of interest" description="Disordered" evidence="2">
    <location>
        <begin position="175"/>
        <end position="276"/>
    </location>
</feature>
<feature type="region of interest" description="Disordered" evidence="2">
    <location>
        <begin position="308"/>
        <end position="522"/>
    </location>
</feature>
<feature type="signal peptide" evidence="3">
    <location>
        <begin position="1"/>
        <end position="15"/>
    </location>
</feature>
<keyword evidence="3" id="KW-0732">Signal</keyword>
<name>A0A1C6XAL9_PLACE</name>
<feature type="compositionally biased region" description="Basic and acidic residues" evidence="2">
    <location>
        <begin position="369"/>
        <end position="405"/>
    </location>
</feature>
<protein>
    <submittedName>
        <fullName evidence="4">Rhoptry neck protein 6, putative</fullName>
    </submittedName>
</protein>
<accession>A0A1C6XAL9</accession>
<feature type="compositionally biased region" description="Basic and acidic residues" evidence="2">
    <location>
        <begin position="475"/>
        <end position="494"/>
    </location>
</feature>
<feature type="compositionally biased region" description="Acidic residues" evidence="2">
    <location>
        <begin position="198"/>
        <end position="239"/>
    </location>
</feature>
<reference evidence="4 5" key="1">
    <citation type="submission" date="2016-08" db="EMBL/GenBank/DDBJ databases">
        <authorList>
            <consortium name="Pathogen Informatics"/>
        </authorList>
    </citation>
    <scope>NUCLEOTIDE SEQUENCE [LARGE SCALE GENOMIC DNA]</scope>
    <source>
        <strain evidence="4 5">DS</strain>
    </source>
</reference>
<feature type="compositionally biased region" description="Basic and acidic residues" evidence="2">
    <location>
        <begin position="240"/>
        <end position="249"/>
    </location>
</feature>
<evidence type="ECO:0000313" key="4">
    <source>
        <dbReference type="EMBL" id="SCM00653.1"/>
    </source>
</evidence>
<proteinExistence type="predicted"/>
<feature type="compositionally biased region" description="Polar residues" evidence="2">
    <location>
        <begin position="320"/>
        <end position="363"/>
    </location>
</feature>
<evidence type="ECO:0000256" key="2">
    <source>
        <dbReference type="SAM" id="MobiDB-lite"/>
    </source>
</evidence>
<gene>
    <name evidence="4" type="primary">RON6</name>
    <name evidence="4" type="ORF">PCHDS_000043800</name>
</gene>